<gene>
    <name evidence="10" type="ORF">F9K24_10790</name>
</gene>
<keyword evidence="7" id="KW-0411">Iron-sulfur</keyword>
<keyword evidence="3 10" id="KW-0808">Transferase</keyword>
<dbReference type="Proteomes" id="UP000460298">
    <property type="component" value="Unassembled WGS sequence"/>
</dbReference>
<dbReference type="InterPro" id="IPR015422">
    <property type="entry name" value="PyrdxlP-dep_Trfase_small"/>
</dbReference>
<dbReference type="InterPro" id="IPR015421">
    <property type="entry name" value="PyrdxlP-dep_Trfase_major"/>
</dbReference>
<dbReference type="GO" id="GO:0051536">
    <property type="term" value="F:iron-sulfur cluster binding"/>
    <property type="evidence" value="ECO:0007669"/>
    <property type="project" value="UniProtKB-KW"/>
</dbReference>
<dbReference type="Gene3D" id="3.40.640.10">
    <property type="entry name" value="Type I PLP-dependent aspartate aminotransferase-like (Major domain)"/>
    <property type="match status" value="1"/>
</dbReference>
<comment type="cofactor">
    <cofactor evidence="1">
        <name>pyridoxal 5'-phosphate</name>
        <dbReference type="ChEBI" id="CHEBI:597326"/>
    </cofactor>
</comment>
<dbReference type="PANTHER" id="PTHR11601">
    <property type="entry name" value="CYSTEINE DESULFURYLASE FAMILY MEMBER"/>
    <property type="match status" value="1"/>
</dbReference>
<evidence type="ECO:0000256" key="2">
    <source>
        <dbReference type="ARBA" id="ARBA00006490"/>
    </source>
</evidence>
<dbReference type="Gene3D" id="3.90.1150.10">
    <property type="entry name" value="Aspartate Aminotransferase, domain 1"/>
    <property type="match status" value="1"/>
</dbReference>
<evidence type="ECO:0000256" key="4">
    <source>
        <dbReference type="ARBA" id="ARBA00022723"/>
    </source>
</evidence>
<comment type="similarity">
    <text evidence="2">Belongs to the class-V pyridoxal-phosphate-dependent aminotransferase family. NifS/IscS subfamily.</text>
</comment>
<evidence type="ECO:0000256" key="7">
    <source>
        <dbReference type="ARBA" id="ARBA00023014"/>
    </source>
</evidence>
<evidence type="ECO:0000256" key="8">
    <source>
        <dbReference type="ARBA" id="ARBA00050776"/>
    </source>
</evidence>
<evidence type="ECO:0000256" key="5">
    <source>
        <dbReference type="ARBA" id="ARBA00022898"/>
    </source>
</evidence>
<protein>
    <submittedName>
        <fullName evidence="10">Aminotransferase class V-fold PLP-dependent enzyme</fullName>
    </submittedName>
</protein>
<keyword evidence="4" id="KW-0479">Metal-binding</keyword>
<reference evidence="10 11" key="1">
    <citation type="submission" date="2019-10" db="EMBL/GenBank/DDBJ databases">
        <title>Extracellular Electron Transfer in a Candidatus Methanoperedens spp. Enrichment Culture.</title>
        <authorList>
            <person name="Berger S."/>
            <person name="Rangel Shaw D."/>
            <person name="Berben T."/>
            <person name="In 'T Zandt M."/>
            <person name="Frank J."/>
            <person name="Reimann J."/>
            <person name="Jetten M.S.M."/>
            <person name="Welte C.U."/>
        </authorList>
    </citation>
    <scope>NUCLEOTIDE SEQUENCE [LARGE SCALE GENOMIC DNA]</scope>
    <source>
        <strain evidence="10">SB12</strain>
    </source>
</reference>
<dbReference type="GO" id="GO:0008483">
    <property type="term" value="F:transaminase activity"/>
    <property type="evidence" value="ECO:0007669"/>
    <property type="project" value="UniProtKB-KW"/>
</dbReference>
<evidence type="ECO:0000256" key="3">
    <source>
        <dbReference type="ARBA" id="ARBA00022679"/>
    </source>
</evidence>
<name>A0A833H1I2_9LEPT</name>
<comment type="catalytic activity">
    <reaction evidence="8">
        <text>(sulfur carrier)-H + L-cysteine = (sulfur carrier)-SH + L-alanine</text>
        <dbReference type="Rhea" id="RHEA:43892"/>
        <dbReference type="Rhea" id="RHEA-COMP:14737"/>
        <dbReference type="Rhea" id="RHEA-COMP:14739"/>
        <dbReference type="ChEBI" id="CHEBI:29917"/>
        <dbReference type="ChEBI" id="CHEBI:35235"/>
        <dbReference type="ChEBI" id="CHEBI:57972"/>
        <dbReference type="ChEBI" id="CHEBI:64428"/>
        <dbReference type="EC" id="2.8.1.7"/>
    </reaction>
</comment>
<keyword evidence="5" id="KW-0663">Pyridoxal phosphate</keyword>
<dbReference type="AlphaFoldDB" id="A0A833H1I2"/>
<evidence type="ECO:0000256" key="6">
    <source>
        <dbReference type="ARBA" id="ARBA00023004"/>
    </source>
</evidence>
<dbReference type="SUPFAM" id="SSF53383">
    <property type="entry name" value="PLP-dependent transferases"/>
    <property type="match status" value="1"/>
</dbReference>
<evidence type="ECO:0000313" key="11">
    <source>
        <dbReference type="Proteomes" id="UP000460298"/>
    </source>
</evidence>
<feature type="domain" description="Aminotransferase class V" evidence="9">
    <location>
        <begin position="2"/>
        <end position="368"/>
    </location>
</feature>
<comment type="caution">
    <text evidence="10">The sequence shown here is derived from an EMBL/GenBank/DDBJ whole genome shotgun (WGS) entry which is preliminary data.</text>
</comment>
<accession>A0A833H1I2</accession>
<dbReference type="EMBL" id="WBUI01000009">
    <property type="protein sequence ID" value="KAB2932407.1"/>
    <property type="molecule type" value="Genomic_DNA"/>
</dbReference>
<evidence type="ECO:0000259" key="9">
    <source>
        <dbReference type="Pfam" id="PF00266"/>
    </source>
</evidence>
<keyword evidence="10" id="KW-0032">Aminotransferase</keyword>
<organism evidence="10 11">
    <name type="scientific">Leptonema illini</name>
    <dbReference type="NCBI Taxonomy" id="183"/>
    <lineage>
        <taxon>Bacteria</taxon>
        <taxon>Pseudomonadati</taxon>
        <taxon>Spirochaetota</taxon>
        <taxon>Spirochaetia</taxon>
        <taxon>Leptospirales</taxon>
        <taxon>Leptospiraceae</taxon>
        <taxon>Leptonema</taxon>
    </lineage>
</organism>
<keyword evidence="6" id="KW-0408">Iron</keyword>
<dbReference type="InterPro" id="IPR016454">
    <property type="entry name" value="Cysteine_dSase"/>
</dbReference>
<dbReference type="PANTHER" id="PTHR11601:SF34">
    <property type="entry name" value="CYSTEINE DESULFURASE"/>
    <property type="match status" value="1"/>
</dbReference>
<evidence type="ECO:0000313" key="10">
    <source>
        <dbReference type="EMBL" id="KAB2932407.1"/>
    </source>
</evidence>
<dbReference type="InterPro" id="IPR015424">
    <property type="entry name" value="PyrdxlP-dep_Trfase"/>
</dbReference>
<dbReference type="InterPro" id="IPR000192">
    <property type="entry name" value="Aminotrans_V_dom"/>
</dbReference>
<sequence>MIYLDYNSTHPPFLDLLHKSLDEYGNNFANPSGISYPSQKNQGRIEAARQRIARQLTAMHGLDADPAQLLFVSTGTEAVHHLASAFSSRNHSAEATALLSPYEHEAMVAACRFAGMDVELLPASHDGRLDPEAVRQRLARGGISLLSVMALCNETGVLQPLDDITAIAAEFDVPMITDSIQVAGKVPLKLKGVHGMVLNGHKIGAGYGTAVVWLSDRDGFKPLFRGGLQEGERRAGTENLPSILALPEAFERQIERSQSVNEHLRIRHDRHERIEEMLVSQCGARIAGSGSPRNNTTYAVFPEMENMDFLLMALDREQILCSTGSSCKSRTRQPSQTLLRMGFSESESLQALRFSTGFFTTEEEIERFCTVFPALYRQCL</sequence>
<evidence type="ECO:0000256" key="1">
    <source>
        <dbReference type="ARBA" id="ARBA00001933"/>
    </source>
</evidence>
<dbReference type="Pfam" id="PF00266">
    <property type="entry name" value="Aminotran_5"/>
    <property type="match status" value="1"/>
</dbReference>
<dbReference type="GO" id="GO:0031071">
    <property type="term" value="F:cysteine desulfurase activity"/>
    <property type="evidence" value="ECO:0007669"/>
    <property type="project" value="UniProtKB-EC"/>
</dbReference>
<dbReference type="PIRSF" id="PIRSF005572">
    <property type="entry name" value="NifS"/>
    <property type="match status" value="1"/>
</dbReference>
<proteinExistence type="inferred from homology"/>
<dbReference type="GO" id="GO:0046872">
    <property type="term" value="F:metal ion binding"/>
    <property type="evidence" value="ECO:0007669"/>
    <property type="project" value="UniProtKB-KW"/>
</dbReference>